<comment type="caution">
    <text evidence="1">The sequence shown here is derived from an EMBL/GenBank/DDBJ whole genome shotgun (WGS) entry which is preliminary data.</text>
</comment>
<keyword evidence="2" id="KW-1185">Reference proteome</keyword>
<dbReference type="EMBL" id="BKAG01000002">
    <property type="protein sequence ID" value="GEP41220.1"/>
    <property type="molecule type" value="Genomic_DNA"/>
</dbReference>
<sequence length="293" mass="31990">MFLLLAATSGLVGAAEHEIGVPVFGSQKYTEYVPGDLPLVISSPHGGALKPDTVADRTYGVRAADANTQDLARRIAAEVKKATGKQTTLVISHLHRSKLDPNREIKEAAQGNSTAEKVWGEYHAFIEEALQATVKRHGIAFFIDLHGQNHPDIRVELGYLHDPNDYAKAVNELNSSEFIQTGSLALIKKLNPGLDYPSLLSGPESLGALLEKRGFPSTPSPRMPVPSVPYFKGGYTVATHVPSNPQVCGLQIEANRVRLRDTEEGRQRFAEALVNALEVYFPRFLKMGLDGKK</sequence>
<accession>A0A512M3B0</accession>
<evidence type="ECO:0000313" key="1">
    <source>
        <dbReference type="EMBL" id="GEP41220.1"/>
    </source>
</evidence>
<evidence type="ECO:0000313" key="2">
    <source>
        <dbReference type="Proteomes" id="UP000321577"/>
    </source>
</evidence>
<dbReference type="Proteomes" id="UP000321577">
    <property type="component" value="Unassembled WGS sequence"/>
</dbReference>
<protein>
    <recommendedName>
        <fullName evidence="3">N-formylglutamate amidohydrolase</fullName>
    </recommendedName>
</protein>
<dbReference type="AlphaFoldDB" id="A0A512M3B0"/>
<name>A0A512M3B0_9BACT</name>
<evidence type="ECO:0008006" key="3">
    <source>
        <dbReference type="Google" id="ProtNLM"/>
    </source>
</evidence>
<proteinExistence type="predicted"/>
<reference evidence="1 2" key="1">
    <citation type="submission" date="2019-07" db="EMBL/GenBank/DDBJ databases">
        <title>Whole genome shotgun sequence of Brevifollis gellanilyticus NBRC 108608.</title>
        <authorList>
            <person name="Hosoyama A."/>
            <person name="Uohara A."/>
            <person name="Ohji S."/>
            <person name="Ichikawa N."/>
        </authorList>
    </citation>
    <scope>NUCLEOTIDE SEQUENCE [LARGE SCALE GENOMIC DNA]</scope>
    <source>
        <strain evidence="1 2">NBRC 108608</strain>
    </source>
</reference>
<dbReference type="Gene3D" id="3.40.630.40">
    <property type="entry name" value="Zn-dependent exopeptidases"/>
    <property type="match status" value="1"/>
</dbReference>
<organism evidence="1 2">
    <name type="scientific">Brevifollis gellanilyticus</name>
    <dbReference type="NCBI Taxonomy" id="748831"/>
    <lineage>
        <taxon>Bacteria</taxon>
        <taxon>Pseudomonadati</taxon>
        <taxon>Verrucomicrobiota</taxon>
        <taxon>Verrucomicrobiia</taxon>
        <taxon>Verrucomicrobiales</taxon>
        <taxon>Verrucomicrobiaceae</taxon>
    </lineage>
</organism>
<gene>
    <name evidence="1" type="ORF">BGE01nite_05110</name>
</gene>
<dbReference type="SUPFAM" id="SSF53187">
    <property type="entry name" value="Zn-dependent exopeptidases"/>
    <property type="match status" value="1"/>
</dbReference>